<keyword evidence="2" id="KW-1185">Reference proteome</keyword>
<comment type="caution">
    <text evidence="1">The sequence shown here is derived from an EMBL/GenBank/DDBJ whole genome shotgun (WGS) entry which is preliminary data.</text>
</comment>
<evidence type="ECO:0000313" key="1">
    <source>
        <dbReference type="EMBL" id="KAF0393419.1"/>
    </source>
</evidence>
<protein>
    <submittedName>
        <fullName evidence="1">Uncharacterized protein</fullName>
    </submittedName>
</protein>
<proteinExistence type="predicted"/>
<name>A0A8H4A3B3_GIGMA</name>
<evidence type="ECO:0000313" key="2">
    <source>
        <dbReference type="Proteomes" id="UP000439903"/>
    </source>
</evidence>
<dbReference type="AlphaFoldDB" id="A0A8H4A3B3"/>
<gene>
    <name evidence="1" type="ORF">F8M41_010428</name>
</gene>
<reference evidence="1 2" key="1">
    <citation type="journal article" date="2019" name="Environ. Microbiol.">
        <title>At the nexus of three kingdoms: the genome of the mycorrhizal fungus Gigaspora margarita provides insights into plant, endobacterial and fungal interactions.</title>
        <authorList>
            <person name="Venice F."/>
            <person name="Ghignone S."/>
            <person name="Salvioli di Fossalunga A."/>
            <person name="Amselem J."/>
            <person name="Novero M."/>
            <person name="Xianan X."/>
            <person name="Sedzielewska Toro K."/>
            <person name="Morin E."/>
            <person name="Lipzen A."/>
            <person name="Grigoriev I.V."/>
            <person name="Henrissat B."/>
            <person name="Martin F.M."/>
            <person name="Bonfante P."/>
        </authorList>
    </citation>
    <scope>NUCLEOTIDE SEQUENCE [LARGE SCALE GENOMIC DNA]</scope>
    <source>
        <strain evidence="1 2">BEG34</strain>
    </source>
</reference>
<dbReference type="EMBL" id="WTPW01002172">
    <property type="protein sequence ID" value="KAF0393419.1"/>
    <property type="molecule type" value="Genomic_DNA"/>
</dbReference>
<dbReference type="Proteomes" id="UP000439903">
    <property type="component" value="Unassembled WGS sequence"/>
</dbReference>
<dbReference type="OrthoDB" id="2421648at2759"/>
<sequence length="285" mass="32554">MNYQIQKPDNEDYVAFCHDIKKKNKYLDENFKKLPEEYQQLVKDIGNRHLGPSYDDVQMTSIAVWLKNEEQYTALDHWQGTSNLNSYYKSNVLNELIKKRNKLQTEGPRTPDLAATISTLASAVSTLESTTKTNNFYYVKLVISNFSTGDLYLAKYGGSDLNVLQPVIYKNTSATYMCKSETFRRLSAQLAFWSAKDLYSTTWAKTFFCVSINNDDKSRLLVYECAGNDSLEDVMSKKVGKEVINLTNGATYNKFYSSYVYASVTADIDKKIEINLHLGGNPFQF</sequence>
<organism evidence="1 2">
    <name type="scientific">Gigaspora margarita</name>
    <dbReference type="NCBI Taxonomy" id="4874"/>
    <lineage>
        <taxon>Eukaryota</taxon>
        <taxon>Fungi</taxon>
        <taxon>Fungi incertae sedis</taxon>
        <taxon>Mucoromycota</taxon>
        <taxon>Glomeromycotina</taxon>
        <taxon>Glomeromycetes</taxon>
        <taxon>Diversisporales</taxon>
        <taxon>Gigasporaceae</taxon>
        <taxon>Gigaspora</taxon>
    </lineage>
</organism>
<accession>A0A8H4A3B3</accession>